<feature type="transmembrane region" description="Helical" evidence="8">
    <location>
        <begin position="149"/>
        <end position="166"/>
    </location>
</feature>
<keyword evidence="5 8" id="KW-1133">Transmembrane helix</keyword>
<feature type="transmembrane region" description="Helical" evidence="8">
    <location>
        <begin position="118"/>
        <end position="137"/>
    </location>
</feature>
<keyword evidence="11" id="KW-1185">Reference proteome</keyword>
<dbReference type="Pfam" id="PF01794">
    <property type="entry name" value="Ferric_reduct"/>
    <property type="match status" value="1"/>
</dbReference>
<evidence type="ECO:0000256" key="6">
    <source>
        <dbReference type="ARBA" id="ARBA00023004"/>
    </source>
</evidence>
<dbReference type="GO" id="GO:0020037">
    <property type="term" value="F:heme binding"/>
    <property type="evidence" value="ECO:0007669"/>
    <property type="project" value="UniProtKB-UniRule"/>
</dbReference>
<dbReference type="GO" id="GO:0010181">
    <property type="term" value="F:FMN binding"/>
    <property type="evidence" value="ECO:0007669"/>
    <property type="project" value="UniProtKB-UniRule"/>
</dbReference>
<dbReference type="RefSeq" id="WP_311360174.1">
    <property type="nucleotide sequence ID" value="NZ_JAVRIE010000001.1"/>
</dbReference>
<keyword evidence="3 8" id="KW-0349">Heme</keyword>
<comment type="subunit">
    <text evidence="8">Heterodimer of a catalytic subunit (MsrP) and a heme-binding subunit (MsrQ).</text>
</comment>
<dbReference type="PANTHER" id="PTHR36964:SF1">
    <property type="entry name" value="PROTEIN-METHIONINE-SULFOXIDE REDUCTASE HEME-BINDING SUBUNIT MSRQ"/>
    <property type="match status" value="1"/>
</dbReference>
<name>A0AAW8R0K1_9ALTE</name>
<keyword evidence="8" id="KW-0285">Flavoprotein</keyword>
<feature type="transmembrane region" description="Helical" evidence="8">
    <location>
        <begin position="80"/>
        <end position="98"/>
    </location>
</feature>
<dbReference type="GO" id="GO:0046872">
    <property type="term" value="F:metal ion binding"/>
    <property type="evidence" value="ECO:0007669"/>
    <property type="project" value="UniProtKB-KW"/>
</dbReference>
<dbReference type="EMBL" id="JAVRIE010000001">
    <property type="protein sequence ID" value="MDT0581370.1"/>
    <property type="molecule type" value="Genomic_DNA"/>
</dbReference>
<comment type="cofactor">
    <cofactor evidence="8">
        <name>heme b</name>
        <dbReference type="ChEBI" id="CHEBI:60344"/>
    </cofactor>
    <text evidence="8">Binds 1 heme b (iron(II)-protoporphyrin IX) group per subunit.</text>
</comment>
<evidence type="ECO:0000256" key="3">
    <source>
        <dbReference type="ARBA" id="ARBA00022617"/>
    </source>
</evidence>
<dbReference type="Proteomes" id="UP001249020">
    <property type="component" value="Unassembled WGS sequence"/>
</dbReference>
<keyword evidence="7 8" id="KW-0472">Membrane</keyword>
<dbReference type="GO" id="GO:0009055">
    <property type="term" value="F:electron transfer activity"/>
    <property type="evidence" value="ECO:0007669"/>
    <property type="project" value="UniProtKB-UniRule"/>
</dbReference>
<dbReference type="InterPro" id="IPR013130">
    <property type="entry name" value="Fe3_Rdtase_TM_dom"/>
</dbReference>
<feature type="transmembrane region" description="Helical" evidence="8">
    <location>
        <begin position="7"/>
        <end position="28"/>
    </location>
</feature>
<keyword evidence="6 8" id="KW-0408">Iron</keyword>
<evidence type="ECO:0000256" key="8">
    <source>
        <dbReference type="HAMAP-Rule" id="MF_01207"/>
    </source>
</evidence>
<comment type="subcellular location">
    <subcellularLocation>
        <location evidence="8">Cell membrane</location>
        <topology evidence="8">Multi-pass membrane protein</topology>
    </subcellularLocation>
    <subcellularLocation>
        <location evidence="1">Membrane</location>
        <topology evidence="1">Multi-pass membrane protein</topology>
    </subcellularLocation>
</comment>
<dbReference type="GO" id="GO:0030091">
    <property type="term" value="P:protein repair"/>
    <property type="evidence" value="ECO:0007669"/>
    <property type="project" value="UniProtKB-UniRule"/>
</dbReference>
<evidence type="ECO:0000256" key="1">
    <source>
        <dbReference type="ARBA" id="ARBA00004141"/>
    </source>
</evidence>
<evidence type="ECO:0000256" key="4">
    <source>
        <dbReference type="ARBA" id="ARBA00022692"/>
    </source>
</evidence>
<evidence type="ECO:0000256" key="7">
    <source>
        <dbReference type="ARBA" id="ARBA00023136"/>
    </source>
</evidence>
<comment type="cofactor">
    <cofactor evidence="8">
        <name>FMN</name>
        <dbReference type="ChEBI" id="CHEBI:58210"/>
    </cofactor>
    <text evidence="8">Binds 1 FMN per subunit.</text>
</comment>
<dbReference type="InterPro" id="IPR022837">
    <property type="entry name" value="MsrQ-like"/>
</dbReference>
<feature type="domain" description="Ferric oxidoreductase" evidence="9">
    <location>
        <begin position="48"/>
        <end position="161"/>
    </location>
</feature>
<keyword evidence="8" id="KW-0249">Electron transport</keyword>
<keyword evidence="8" id="KW-0288">FMN</keyword>
<comment type="caution">
    <text evidence="10">The sequence shown here is derived from an EMBL/GenBank/DDBJ whole genome shotgun (WGS) entry which is preliminary data.</text>
</comment>
<reference evidence="10 11" key="1">
    <citation type="submission" date="2023-09" db="EMBL/GenBank/DDBJ databases">
        <authorList>
            <person name="Rey-Velasco X."/>
        </authorList>
    </citation>
    <scope>NUCLEOTIDE SEQUENCE [LARGE SCALE GENOMIC DNA]</scope>
    <source>
        <strain evidence="10 11">W409</strain>
    </source>
</reference>
<dbReference type="PANTHER" id="PTHR36964">
    <property type="entry name" value="PROTEIN-METHIONINE-SULFOXIDE REDUCTASE HEME-BINDING SUBUNIT MSRQ"/>
    <property type="match status" value="1"/>
</dbReference>
<dbReference type="AlphaFoldDB" id="A0AAW8R0K1"/>
<keyword evidence="8" id="KW-1003">Cell membrane</keyword>
<comment type="similarity">
    <text evidence="8">Belongs to the MsrQ family.</text>
</comment>
<feature type="transmembrane region" description="Helical" evidence="8">
    <location>
        <begin position="172"/>
        <end position="188"/>
    </location>
</feature>
<proteinExistence type="inferred from homology"/>
<dbReference type="GO" id="GO:0005886">
    <property type="term" value="C:plasma membrane"/>
    <property type="evidence" value="ECO:0007669"/>
    <property type="project" value="UniProtKB-SubCell"/>
</dbReference>
<comment type="function">
    <text evidence="8">Part of the MsrPQ system that repairs oxidized periplasmic proteins containing methionine sulfoxide residues (Met-O), using respiratory chain electrons. Thus protects these proteins from oxidative-stress damage caused by reactive species of oxygen and chlorine generated by the host defense mechanisms. MsrPQ is essential for the maintenance of envelope integrity under bleach stress, rescuing a wide series of structurally unrelated periplasmic proteins from methionine oxidation. MsrQ provides electrons for reduction to the reductase catalytic subunit MsrP, using the quinone pool of the respiratory chain.</text>
</comment>
<organism evidence="10 11">
    <name type="scientific">Brumicola blandensis</name>
    <dbReference type="NCBI Taxonomy" id="3075611"/>
    <lineage>
        <taxon>Bacteria</taxon>
        <taxon>Pseudomonadati</taxon>
        <taxon>Pseudomonadota</taxon>
        <taxon>Gammaproteobacteria</taxon>
        <taxon>Alteromonadales</taxon>
        <taxon>Alteromonadaceae</taxon>
        <taxon>Brumicola</taxon>
    </lineage>
</organism>
<dbReference type="HAMAP" id="MF_01207">
    <property type="entry name" value="MsrQ"/>
    <property type="match status" value="1"/>
</dbReference>
<gene>
    <name evidence="8" type="primary">msrQ</name>
    <name evidence="10" type="ORF">RM544_02375</name>
</gene>
<evidence type="ECO:0000259" key="9">
    <source>
        <dbReference type="Pfam" id="PF01794"/>
    </source>
</evidence>
<keyword evidence="4 8" id="KW-0812">Transmembrane</keyword>
<sequence length="198" mass="22696">MRVNTAVIKAIQFSLHLITLIWLTWIFYAGFTAQLPGDPVQYLLDFTGIGALNLLVASLVVSLVAQHLKFAQVMVFRRPLGVYSAVYVLAHFIVFIAFELQFEFRLIAAEIIDRPYITVGFTGFIILSSLAFTSFPYIKRKMGKSWQKLHNLTYLAVILGCIHYLWLVKSSWMEPAIYIAIVLSLMIMKRKKIKNIFN</sequence>
<evidence type="ECO:0000313" key="10">
    <source>
        <dbReference type="EMBL" id="MDT0581370.1"/>
    </source>
</evidence>
<evidence type="ECO:0000256" key="5">
    <source>
        <dbReference type="ARBA" id="ARBA00022989"/>
    </source>
</evidence>
<feature type="transmembrane region" description="Helical" evidence="8">
    <location>
        <begin position="48"/>
        <end position="68"/>
    </location>
</feature>
<evidence type="ECO:0000256" key="2">
    <source>
        <dbReference type="ARBA" id="ARBA00022448"/>
    </source>
</evidence>
<accession>A0AAW8R0K1</accession>
<dbReference type="GO" id="GO:0016679">
    <property type="term" value="F:oxidoreductase activity, acting on diphenols and related substances as donors"/>
    <property type="evidence" value="ECO:0007669"/>
    <property type="project" value="TreeGrafter"/>
</dbReference>
<evidence type="ECO:0000313" key="11">
    <source>
        <dbReference type="Proteomes" id="UP001249020"/>
    </source>
</evidence>
<protein>
    <recommendedName>
        <fullName evidence="8">Protein-methionine-sulfoxide reductase heme-binding subunit MsrQ</fullName>
    </recommendedName>
    <alternativeName>
        <fullName evidence="8">Flavocytochrome MsrQ</fullName>
    </alternativeName>
</protein>
<keyword evidence="2 8" id="KW-0813">Transport</keyword>
<keyword evidence="8" id="KW-0479">Metal-binding</keyword>